<organism evidence="3 4">
    <name type="scientific">Candidatus Buchananbacteria bacterium CG10_big_fil_rev_8_21_14_0_10_42_9</name>
    <dbReference type="NCBI Taxonomy" id="1974526"/>
    <lineage>
        <taxon>Bacteria</taxon>
        <taxon>Candidatus Buchananiibacteriota</taxon>
    </lineage>
</organism>
<name>A0A2H0VZR7_9BACT</name>
<evidence type="ECO:0000313" key="4">
    <source>
        <dbReference type="Proteomes" id="UP000230935"/>
    </source>
</evidence>
<dbReference type="InterPro" id="IPR016047">
    <property type="entry name" value="M23ase_b-sheet_dom"/>
</dbReference>
<keyword evidence="1" id="KW-0812">Transmembrane</keyword>
<feature type="transmembrane region" description="Helical" evidence="1">
    <location>
        <begin position="33"/>
        <end position="53"/>
    </location>
</feature>
<evidence type="ECO:0000259" key="2">
    <source>
        <dbReference type="PROSITE" id="PS51782"/>
    </source>
</evidence>
<dbReference type="CDD" id="cd00118">
    <property type="entry name" value="LysM"/>
    <property type="match status" value="2"/>
</dbReference>
<dbReference type="Proteomes" id="UP000230935">
    <property type="component" value="Unassembled WGS sequence"/>
</dbReference>
<dbReference type="Gene3D" id="3.10.350.10">
    <property type="entry name" value="LysM domain"/>
    <property type="match status" value="2"/>
</dbReference>
<dbReference type="GO" id="GO:0004222">
    <property type="term" value="F:metalloendopeptidase activity"/>
    <property type="evidence" value="ECO:0007669"/>
    <property type="project" value="TreeGrafter"/>
</dbReference>
<dbReference type="InterPro" id="IPR011055">
    <property type="entry name" value="Dup_hybrid_motif"/>
</dbReference>
<dbReference type="Pfam" id="PF01551">
    <property type="entry name" value="Peptidase_M23"/>
    <property type="match status" value="1"/>
</dbReference>
<dbReference type="CDD" id="cd12797">
    <property type="entry name" value="M23_peptidase"/>
    <property type="match status" value="1"/>
</dbReference>
<dbReference type="InterPro" id="IPR036779">
    <property type="entry name" value="LysM_dom_sf"/>
</dbReference>
<dbReference type="SMART" id="SM00257">
    <property type="entry name" value="LysM"/>
    <property type="match status" value="2"/>
</dbReference>
<keyword evidence="1" id="KW-0472">Membrane</keyword>
<gene>
    <name evidence="3" type="ORF">COT81_05770</name>
</gene>
<dbReference type="PROSITE" id="PS51782">
    <property type="entry name" value="LYSM"/>
    <property type="match status" value="2"/>
</dbReference>
<dbReference type="PANTHER" id="PTHR21666:SF270">
    <property type="entry name" value="MUREIN HYDROLASE ACTIVATOR ENVC"/>
    <property type="match status" value="1"/>
</dbReference>
<feature type="domain" description="LysM" evidence="2">
    <location>
        <begin position="196"/>
        <end position="240"/>
    </location>
</feature>
<dbReference type="InterPro" id="IPR018392">
    <property type="entry name" value="LysM"/>
</dbReference>
<dbReference type="EMBL" id="PEZZ01000049">
    <property type="protein sequence ID" value="PIS04576.1"/>
    <property type="molecule type" value="Genomic_DNA"/>
</dbReference>
<keyword evidence="1" id="KW-1133">Transmembrane helix</keyword>
<reference evidence="4" key="1">
    <citation type="submission" date="2017-09" db="EMBL/GenBank/DDBJ databases">
        <title>Depth-based differentiation of microbial function through sediment-hosted aquifers and enrichment of novel symbionts in the deep terrestrial subsurface.</title>
        <authorList>
            <person name="Probst A.J."/>
            <person name="Ladd B."/>
            <person name="Jarett J.K."/>
            <person name="Geller-Mcgrath D.E."/>
            <person name="Sieber C.M.K."/>
            <person name="Emerson J.B."/>
            <person name="Anantharaman K."/>
            <person name="Thomas B.C."/>
            <person name="Malmstrom R."/>
            <person name="Stieglmeier M."/>
            <person name="Klingl A."/>
            <person name="Woyke T."/>
            <person name="Ryan C.M."/>
            <person name="Banfield J.F."/>
        </authorList>
    </citation>
    <scope>NUCLEOTIDE SEQUENCE [LARGE SCALE GENOMIC DNA]</scope>
</reference>
<proteinExistence type="predicted"/>
<feature type="domain" description="LysM" evidence="2">
    <location>
        <begin position="246"/>
        <end position="290"/>
    </location>
</feature>
<comment type="caution">
    <text evidence="3">The sequence shown here is derived from an EMBL/GenBank/DDBJ whole genome shotgun (WGS) entry which is preliminary data.</text>
</comment>
<accession>A0A2H0VZR7</accession>
<dbReference type="AlphaFoldDB" id="A0A2H0VZR7"/>
<dbReference type="PANTHER" id="PTHR21666">
    <property type="entry name" value="PEPTIDASE-RELATED"/>
    <property type="match status" value="1"/>
</dbReference>
<dbReference type="SUPFAM" id="SSF51261">
    <property type="entry name" value="Duplicated hybrid motif"/>
    <property type="match status" value="1"/>
</dbReference>
<dbReference type="InterPro" id="IPR050570">
    <property type="entry name" value="Cell_wall_metabolism_enzyme"/>
</dbReference>
<sequence length="441" mass="47946">MKIISVKIAAILFGLLAKFKIPFTRFGKKVKKIFAPLGWVFLFTFILPTYKVYRTVKKVALKFYSPKLKVRKNPILYIFSKRYIVHAVVIVISLGTALANINANEIQTDELATASILAQLVIKEDLGYLLEEGPLPSEPQITSYLSPNTLQSQPEPAQTEVAAIEGDLPLVTGGSTVLKPLISPSEAEIQKRDKIITYTIEEGENISYIARKFGVSVNTILWENDLTAYSIIRPGQTLTILPTSGITHKVASKDTVASIAKKYQADEDDIIEINKLASAEDIMAGETLIIPGGVKPTVKRTYTVRSFTAPTAPSAPVTTGTGHMQWPAGCRRISQYFGYRHSGLDIACSYGTNVFAADSGTVVTAQGGWNGGYGIYVVIDHGNGLQTLYGHNSRLLVSVGDQVTKGQVIAAIGSTGQSTGPHVHFEVRSSGRRLNPLSYIQ</sequence>
<dbReference type="Gene3D" id="2.70.70.10">
    <property type="entry name" value="Glucose Permease (Domain IIA)"/>
    <property type="match status" value="1"/>
</dbReference>
<evidence type="ECO:0000313" key="3">
    <source>
        <dbReference type="EMBL" id="PIS04576.1"/>
    </source>
</evidence>
<protein>
    <recommendedName>
        <fullName evidence="2">LysM domain-containing protein</fullName>
    </recommendedName>
</protein>
<dbReference type="Pfam" id="PF01476">
    <property type="entry name" value="LysM"/>
    <property type="match status" value="2"/>
</dbReference>
<evidence type="ECO:0000256" key="1">
    <source>
        <dbReference type="SAM" id="Phobius"/>
    </source>
</evidence>